<name>A0A0E0CKK7_9ORYZ</name>
<proteinExistence type="predicted"/>
<dbReference type="EnsemblPlants" id="OMERI02G16690.2">
    <property type="protein sequence ID" value="OMERI02G16690.2"/>
    <property type="gene ID" value="OMERI02G16690"/>
</dbReference>
<dbReference type="AlphaFoldDB" id="A0A0E0CKK7"/>
<dbReference type="Proteomes" id="UP000008021">
    <property type="component" value="Chromosome 2"/>
</dbReference>
<evidence type="ECO:0000313" key="2">
    <source>
        <dbReference type="Proteomes" id="UP000008021"/>
    </source>
</evidence>
<reference evidence="1" key="1">
    <citation type="submission" date="2015-04" db="UniProtKB">
        <authorList>
            <consortium name="EnsemblPlants"/>
        </authorList>
    </citation>
    <scope>IDENTIFICATION</scope>
</reference>
<dbReference type="HOGENOM" id="CLU_3400035_0_0_1"/>
<keyword evidence="2" id="KW-1185">Reference proteome</keyword>
<dbReference type="Gramene" id="OMERI02G16690.2">
    <property type="protein sequence ID" value="OMERI02G16690.2"/>
    <property type="gene ID" value="OMERI02G16690"/>
</dbReference>
<organism evidence="1">
    <name type="scientific">Oryza meridionalis</name>
    <dbReference type="NCBI Taxonomy" id="40149"/>
    <lineage>
        <taxon>Eukaryota</taxon>
        <taxon>Viridiplantae</taxon>
        <taxon>Streptophyta</taxon>
        <taxon>Embryophyta</taxon>
        <taxon>Tracheophyta</taxon>
        <taxon>Spermatophyta</taxon>
        <taxon>Magnoliopsida</taxon>
        <taxon>Liliopsida</taxon>
        <taxon>Poales</taxon>
        <taxon>Poaceae</taxon>
        <taxon>BOP clade</taxon>
        <taxon>Oryzoideae</taxon>
        <taxon>Oryzeae</taxon>
        <taxon>Oryzinae</taxon>
        <taxon>Oryza</taxon>
    </lineage>
</organism>
<reference evidence="1" key="2">
    <citation type="submission" date="2018-05" db="EMBL/GenBank/DDBJ databases">
        <title>OmerRS3 (Oryza meridionalis Reference Sequence Version 3).</title>
        <authorList>
            <person name="Zhang J."/>
            <person name="Kudrna D."/>
            <person name="Lee S."/>
            <person name="Talag J."/>
            <person name="Welchert J."/>
            <person name="Wing R.A."/>
        </authorList>
    </citation>
    <scope>NUCLEOTIDE SEQUENCE [LARGE SCALE GENOMIC DNA]</scope>
    <source>
        <strain evidence="1">cv. OR44</strain>
    </source>
</reference>
<evidence type="ECO:0000313" key="1">
    <source>
        <dbReference type="EnsemblPlants" id="OMERI02G16690.2"/>
    </source>
</evidence>
<sequence length="31" mass="3858">MLKAELLVQFSIIYRGTQLINHFFSIVRWFW</sequence>
<accession>A0A0E0CKK7</accession>
<protein>
    <submittedName>
        <fullName evidence="1">Uncharacterized protein</fullName>
    </submittedName>
</protein>